<organism evidence="4 5">
    <name type="scientific">Plantactinospora alkalitolerans</name>
    <dbReference type="NCBI Taxonomy" id="2789879"/>
    <lineage>
        <taxon>Bacteria</taxon>
        <taxon>Bacillati</taxon>
        <taxon>Actinomycetota</taxon>
        <taxon>Actinomycetes</taxon>
        <taxon>Micromonosporales</taxon>
        <taxon>Micromonosporaceae</taxon>
        <taxon>Plantactinospora</taxon>
    </lineage>
</organism>
<feature type="domain" description="Nudix hydrolase" evidence="3">
    <location>
        <begin position="49"/>
        <end position="183"/>
    </location>
</feature>
<comment type="caution">
    <text evidence="4">The sequence shown here is derived from an EMBL/GenBank/DDBJ whole genome shotgun (WGS) entry which is preliminary data.</text>
</comment>
<dbReference type="Pfam" id="PF00293">
    <property type="entry name" value="NUDIX"/>
    <property type="match status" value="1"/>
</dbReference>
<proteinExistence type="predicted"/>
<dbReference type="Proteomes" id="UP000638560">
    <property type="component" value="Unassembled WGS sequence"/>
</dbReference>
<evidence type="ECO:0000313" key="5">
    <source>
        <dbReference type="Proteomes" id="UP000638560"/>
    </source>
</evidence>
<dbReference type="SUPFAM" id="SSF55811">
    <property type="entry name" value="Nudix"/>
    <property type="match status" value="1"/>
</dbReference>
<reference evidence="4 5" key="1">
    <citation type="submission" date="2020-11" db="EMBL/GenBank/DDBJ databases">
        <title>A novel isolate from a Black sea contaminated sediment with potential to produce alkanes: Plantactinospora alkalitolerans sp. nov.</title>
        <authorList>
            <person name="Carro L."/>
            <person name="Veyisoglu A."/>
            <person name="Guven K."/>
            <person name="Schumann P."/>
            <person name="Klenk H.-P."/>
            <person name="Sahin N."/>
        </authorList>
    </citation>
    <scope>NUCLEOTIDE SEQUENCE [LARGE SCALE GENOMIC DNA]</scope>
    <source>
        <strain evidence="4 5">S1510</strain>
    </source>
</reference>
<dbReference type="Gene3D" id="3.90.79.10">
    <property type="entry name" value="Nucleoside Triphosphate Pyrophosphohydrolase"/>
    <property type="match status" value="1"/>
</dbReference>
<keyword evidence="5" id="KW-1185">Reference proteome</keyword>
<accession>A0ABS0H6T4</accession>
<dbReference type="PANTHER" id="PTHR43046:SF14">
    <property type="entry name" value="MUTT_NUDIX FAMILY PROTEIN"/>
    <property type="match status" value="1"/>
</dbReference>
<comment type="cofactor">
    <cofactor evidence="1">
        <name>Mg(2+)</name>
        <dbReference type="ChEBI" id="CHEBI:18420"/>
    </cofactor>
</comment>
<gene>
    <name evidence="4" type="ORF">I0C86_35355</name>
</gene>
<dbReference type="PROSITE" id="PS00893">
    <property type="entry name" value="NUDIX_BOX"/>
    <property type="match status" value="1"/>
</dbReference>
<dbReference type="PANTHER" id="PTHR43046">
    <property type="entry name" value="GDP-MANNOSE MANNOSYL HYDROLASE"/>
    <property type="match status" value="1"/>
</dbReference>
<dbReference type="EMBL" id="JADPUN010000325">
    <property type="protein sequence ID" value="MBF9134177.1"/>
    <property type="molecule type" value="Genomic_DNA"/>
</dbReference>
<evidence type="ECO:0000256" key="2">
    <source>
        <dbReference type="ARBA" id="ARBA00022801"/>
    </source>
</evidence>
<dbReference type="PROSITE" id="PS51462">
    <property type="entry name" value="NUDIX"/>
    <property type="match status" value="1"/>
</dbReference>
<name>A0ABS0H6T4_9ACTN</name>
<evidence type="ECO:0000259" key="3">
    <source>
        <dbReference type="PROSITE" id="PS51462"/>
    </source>
</evidence>
<dbReference type="InterPro" id="IPR000086">
    <property type="entry name" value="NUDIX_hydrolase_dom"/>
</dbReference>
<evidence type="ECO:0000256" key="1">
    <source>
        <dbReference type="ARBA" id="ARBA00001946"/>
    </source>
</evidence>
<sequence>MRSSVAAVYDMVSGLVPSDEVEAEHRSDTLRWLRSTDDVFRRVKPATPPRHLVSYVVPVDPADGGVLLVDHVNAGLWLPPGGHVDPDEHPAETARREAYEELGVPVDSGLLGAEPVFVTVTRTVGIDAGHTDVSLWFLLRLDRERQLSLDSGEFREARWWSPAEVRDADPTRFDPHFTRFWSKLQRIRS</sequence>
<dbReference type="InterPro" id="IPR015797">
    <property type="entry name" value="NUDIX_hydrolase-like_dom_sf"/>
</dbReference>
<dbReference type="CDD" id="cd03674">
    <property type="entry name" value="NUDIX_Hydrolase"/>
    <property type="match status" value="1"/>
</dbReference>
<dbReference type="InterPro" id="IPR020084">
    <property type="entry name" value="NUDIX_hydrolase_CS"/>
</dbReference>
<keyword evidence="2 4" id="KW-0378">Hydrolase</keyword>
<evidence type="ECO:0000313" key="4">
    <source>
        <dbReference type="EMBL" id="MBF9134177.1"/>
    </source>
</evidence>
<dbReference type="RefSeq" id="WP_196205662.1">
    <property type="nucleotide sequence ID" value="NZ_JADPUN010000325.1"/>
</dbReference>
<dbReference type="GO" id="GO:0016787">
    <property type="term" value="F:hydrolase activity"/>
    <property type="evidence" value="ECO:0007669"/>
    <property type="project" value="UniProtKB-KW"/>
</dbReference>
<protein>
    <submittedName>
        <fullName evidence="4">NUDIX hydrolase</fullName>
    </submittedName>
</protein>